<dbReference type="EMBL" id="CP104377">
    <property type="protein sequence ID" value="UXC20509.1"/>
    <property type="molecule type" value="Genomic_DNA"/>
</dbReference>
<evidence type="ECO:0000313" key="2">
    <source>
        <dbReference type="Proteomes" id="UP001058290"/>
    </source>
</evidence>
<reference evidence="1" key="1">
    <citation type="submission" date="2022-09" db="EMBL/GenBank/DDBJ databases">
        <title>Bacterial diversity in gut of crayfish and pufferfish.</title>
        <authorList>
            <person name="Huang Y."/>
        </authorList>
    </citation>
    <scope>NUCLEOTIDE SEQUENCE</scope>
    <source>
        <strain evidence="1">PR12</strain>
    </source>
</reference>
<accession>A0ABY6A3G2</accession>
<gene>
    <name evidence="1" type="ORF">N4T19_10540</name>
</gene>
<organism evidence="1 2">
    <name type="scientific">Comamonas squillarum</name>
    <dbReference type="NCBI Taxonomy" id="2977320"/>
    <lineage>
        <taxon>Bacteria</taxon>
        <taxon>Pseudomonadati</taxon>
        <taxon>Pseudomonadota</taxon>
        <taxon>Betaproteobacteria</taxon>
        <taxon>Burkholderiales</taxon>
        <taxon>Comamonadaceae</taxon>
        <taxon>Comamonas</taxon>
    </lineage>
</organism>
<name>A0ABY6A3G2_9BURK</name>
<evidence type="ECO:0000313" key="1">
    <source>
        <dbReference type="EMBL" id="UXC20509.1"/>
    </source>
</evidence>
<sequence length="139" mass="16121">MRQIYYFNIEATNAALDAFPKLLDKGDAELLLEPVLTSRYGGGVGFPLCRSKYLTTLVKLLYLARLREYIFLTASEDAVRILGSDAISTKVFDRWWTLSEMQWDEPSEHWESYLRAFTEKIQLTGDPEVDELLQAHLRR</sequence>
<dbReference type="Proteomes" id="UP001058290">
    <property type="component" value="Chromosome"/>
</dbReference>
<keyword evidence="2" id="KW-1185">Reference proteome</keyword>
<dbReference type="RefSeq" id="WP_260720172.1">
    <property type="nucleotide sequence ID" value="NZ_CP104377.1"/>
</dbReference>
<protein>
    <submittedName>
        <fullName evidence="1">Uncharacterized protein</fullName>
    </submittedName>
</protein>
<proteinExistence type="predicted"/>